<dbReference type="PANTHER" id="PTHR30404:SF0">
    <property type="entry name" value="N-ACETYLMURAMOYL-L-ALANINE AMIDASE AMIC"/>
    <property type="match status" value="1"/>
</dbReference>
<dbReference type="Proteomes" id="UP000543005">
    <property type="component" value="Unassembled WGS sequence"/>
</dbReference>
<evidence type="ECO:0000313" key="5">
    <source>
        <dbReference type="Proteomes" id="UP000543005"/>
    </source>
</evidence>
<feature type="region of interest" description="Disordered" evidence="2">
    <location>
        <begin position="189"/>
        <end position="216"/>
    </location>
</feature>
<sequence length="287" mass="31214">MTKKKVFIDLGHGGTDPGAVANGLVEKEMARVTAYAVKYELEKYGIETYLSRTGDTYPSLSDRSNSANKWGADLFVSVHYNAGGGDRAEVIHSIAGGTSKVLAQHIIDAIKNEMKQNVGSIPIYSKKGSDGKDYHAVIRQTKMPAVIVEPAFIDSDDRFIVDTVAEQQAMGRAIAHGILKTLGIDYKTTTEKPKTPSKPELKPTAPKPSTNPYAGKKLVSKTNNLRFYAKPSWLNKDVVGIVNKGLGFPTVLGKVSANGSLQYKVQNSKGKTFYITAADKYVELKNK</sequence>
<evidence type="ECO:0000256" key="1">
    <source>
        <dbReference type="ARBA" id="ARBA00022801"/>
    </source>
</evidence>
<dbReference type="PANTHER" id="PTHR30404">
    <property type="entry name" value="N-ACETYLMURAMOYL-L-ALANINE AMIDASE"/>
    <property type="match status" value="1"/>
</dbReference>
<feature type="domain" description="MurNAc-LAA" evidence="3">
    <location>
        <begin position="64"/>
        <end position="179"/>
    </location>
</feature>
<dbReference type="Pfam" id="PF01520">
    <property type="entry name" value="Amidase_3"/>
    <property type="match status" value="1"/>
</dbReference>
<protein>
    <submittedName>
        <fullName evidence="4">N-acetylmuramoyl-L-alanine amidase</fullName>
    </submittedName>
</protein>
<evidence type="ECO:0000256" key="2">
    <source>
        <dbReference type="SAM" id="MobiDB-lite"/>
    </source>
</evidence>
<dbReference type="RefSeq" id="WP_185629538.1">
    <property type="nucleotide sequence ID" value="NZ_JAARZT010000020.1"/>
</dbReference>
<dbReference type="AlphaFoldDB" id="A0A842G9Y6"/>
<feature type="compositionally biased region" description="Basic and acidic residues" evidence="2">
    <location>
        <begin position="189"/>
        <end position="201"/>
    </location>
</feature>
<evidence type="ECO:0000313" key="4">
    <source>
        <dbReference type="EMBL" id="MBC2293773.1"/>
    </source>
</evidence>
<dbReference type="GO" id="GO:0030288">
    <property type="term" value="C:outer membrane-bounded periplasmic space"/>
    <property type="evidence" value="ECO:0007669"/>
    <property type="project" value="TreeGrafter"/>
</dbReference>
<dbReference type="EMBL" id="JAARZT010000020">
    <property type="protein sequence ID" value="MBC2293773.1"/>
    <property type="molecule type" value="Genomic_DNA"/>
</dbReference>
<proteinExistence type="predicted"/>
<dbReference type="GO" id="GO:0009253">
    <property type="term" value="P:peptidoglycan catabolic process"/>
    <property type="evidence" value="ECO:0007669"/>
    <property type="project" value="InterPro"/>
</dbReference>
<dbReference type="GO" id="GO:0008745">
    <property type="term" value="F:N-acetylmuramoyl-L-alanine amidase activity"/>
    <property type="evidence" value="ECO:0007669"/>
    <property type="project" value="InterPro"/>
</dbReference>
<dbReference type="SUPFAM" id="SSF53187">
    <property type="entry name" value="Zn-dependent exopeptidases"/>
    <property type="match status" value="1"/>
</dbReference>
<reference evidence="4 5" key="1">
    <citation type="submission" date="2020-03" db="EMBL/GenBank/DDBJ databases">
        <title>Soil Listeria distribution.</title>
        <authorList>
            <person name="Liao J."/>
            <person name="Wiedmann M."/>
        </authorList>
    </citation>
    <scope>NUCLEOTIDE SEQUENCE [LARGE SCALE GENOMIC DNA]</scope>
    <source>
        <strain evidence="4 5">FSL L7-0051</strain>
    </source>
</reference>
<accession>A0A842G9Y6</accession>
<dbReference type="CDD" id="cd02696">
    <property type="entry name" value="MurNAc-LAA"/>
    <property type="match status" value="1"/>
</dbReference>
<gene>
    <name evidence="4" type="ORF">HCC36_11085</name>
</gene>
<dbReference type="SMART" id="SM00646">
    <property type="entry name" value="Ami_3"/>
    <property type="match status" value="1"/>
</dbReference>
<name>A0A842G9Y6_9LIST</name>
<evidence type="ECO:0000259" key="3">
    <source>
        <dbReference type="SMART" id="SM00646"/>
    </source>
</evidence>
<dbReference type="InterPro" id="IPR050695">
    <property type="entry name" value="N-acetylmuramoyl_amidase_3"/>
</dbReference>
<organism evidence="4 5">
    <name type="scientific">Listeria booriae</name>
    <dbReference type="NCBI Taxonomy" id="1552123"/>
    <lineage>
        <taxon>Bacteria</taxon>
        <taxon>Bacillati</taxon>
        <taxon>Bacillota</taxon>
        <taxon>Bacilli</taxon>
        <taxon>Bacillales</taxon>
        <taxon>Listeriaceae</taxon>
        <taxon>Listeria</taxon>
    </lineage>
</organism>
<comment type="caution">
    <text evidence="4">The sequence shown here is derived from an EMBL/GenBank/DDBJ whole genome shotgun (WGS) entry which is preliminary data.</text>
</comment>
<dbReference type="InterPro" id="IPR002508">
    <property type="entry name" value="MurNAc-LAA_cat"/>
</dbReference>
<dbReference type="Gene3D" id="3.40.630.40">
    <property type="entry name" value="Zn-dependent exopeptidases"/>
    <property type="match status" value="1"/>
</dbReference>
<keyword evidence="1" id="KW-0378">Hydrolase</keyword>